<sequence length="565" mass="62713">MHTVCTLSVLLASAVSALTLNTTNNVPTAITKNGTYYGTHTSKWHQDYFQGIPYAQPPVGNLRFRDPQPLNTSWSEPRNATEMGYMCYGYGPTQQVLGEYVSEDCLTLNIYRASNVSVSKEPLPVVVYIHGGLFKHGGSRDPRLNMTSLVQVGVQNGQEFIGVTLNYRLSYWGFLYGNEVAQEGAANLGLKDQRLALRWIRENIYAFGGDPDRVTVWGQEAGAASVGMQLVAYGGRDEGLFRAAMMQSGSPTLMWPSVAADEWQPVYDGFVNATNCTGGVDTLACLRGVDADTLSAVFDSDITAFNRPNPVVDGDFLQDLGSRELNAGHFVKVPILLGTTQDEGTWQYYGVGGINTTAQFMDMVAHDGLSNETAHKIAQLYPDDPAQGIPSTLDGRPENNTGLGWQWKRSSAYNGDKVMQAGRRLASHAWAKHGVDVYTYIYDVLFHAKWWEYGAQQQDDLAFFFHNVTLSESLSPEDQADQKETFEPLSYLMSSMVISFVNTLSPNNIPNAVNGTKTWPRYSLEDRSAVVFDVNATRLMRTETDDFRSEAIAYWMDLFTDEYPK</sequence>
<dbReference type="STRING" id="1073089.A0A1L9RXS8"/>
<dbReference type="Gene3D" id="3.40.50.1820">
    <property type="entry name" value="alpha/beta hydrolase"/>
    <property type="match status" value="1"/>
</dbReference>
<comment type="similarity">
    <text evidence="1">Belongs to the type-B carboxylesterase/lipase family.</text>
</comment>
<dbReference type="GeneID" id="63754699"/>
<proteinExistence type="inferred from homology"/>
<keyword evidence="6" id="KW-1185">Reference proteome</keyword>
<dbReference type="GO" id="GO:0052689">
    <property type="term" value="F:carboxylic ester hydrolase activity"/>
    <property type="evidence" value="ECO:0007669"/>
    <property type="project" value="TreeGrafter"/>
</dbReference>
<dbReference type="Proteomes" id="UP000184383">
    <property type="component" value="Unassembled WGS sequence"/>
</dbReference>
<dbReference type="EMBL" id="KV878210">
    <property type="protein sequence ID" value="OJJ39638.1"/>
    <property type="molecule type" value="Genomic_DNA"/>
</dbReference>
<evidence type="ECO:0000313" key="6">
    <source>
        <dbReference type="Proteomes" id="UP000184383"/>
    </source>
</evidence>
<feature type="chain" id="PRO_5012499331" description="Carboxylesterase type B domain-containing protein" evidence="3">
    <location>
        <begin position="18"/>
        <end position="565"/>
    </location>
</feature>
<keyword evidence="2" id="KW-0378">Hydrolase</keyword>
<feature type="signal peptide" evidence="3">
    <location>
        <begin position="1"/>
        <end position="17"/>
    </location>
</feature>
<dbReference type="Pfam" id="PF00135">
    <property type="entry name" value="COesterase"/>
    <property type="match status" value="1"/>
</dbReference>
<dbReference type="InterPro" id="IPR002018">
    <property type="entry name" value="CarbesteraseB"/>
</dbReference>
<feature type="domain" description="Carboxylesterase type B" evidence="4">
    <location>
        <begin position="34"/>
        <end position="537"/>
    </location>
</feature>
<dbReference type="AlphaFoldDB" id="A0A1L9RXS8"/>
<evidence type="ECO:0000256" key="1">
    <source>
        <dbReference type="ARBA" id="ARBA00005964"/>
    </source>
</evidence>
<dbReference type="OrthoDB" id="408631at2759"/>
<organism evidence="5 6">
    <name type="scientific">Aspergillus wentii DTO 134E9</name>
    <dbReference type="NCBI Taxonomy" id="1073089"/>
    <lineage>
        <taxon>Eukaryota</taxon>
        <taxon>Fungi</taxon>
        <taxon>Dikarya</taxon>
        <taxon>Ascomycota</taxon>
        <taxon>Pezizomycotina</taxon>
        <taxon>Eurotiomycetes</taxon>
        <taxon>Eurotiomycetidae</taxon>
        <taxon>Eurotiales</taxon>
        <taxon>Aspergillaceae</taxon>
        <taxon>Aspergillus</taxon>
        <taxon>Aspergillus subgen. Cremei</taxon>
    </lineage>
</organism>
<dbReference type="VEuPathDB" id="FungiDB:ASPWEDRAFT_66439"/>
<evidence type="ECO:0000256" key="3">
    <source>
        <dbReference type="SAM" id="SignalP"/>
    </source>
</evidence>
<dbReference type="InterPro" id="IPR029058">
    <property type="entry name" value="AB_hydrolase_fold"/>
</dbReference>
<dbReference type="SUPFAM" id="SSF53474">
    <property type="entry name" value="alpha/beta-Hydrolases"/>
    <property type="match status" value="1"/>
</dbReference>
<name>A0A1L9RXS8_ASPWE</name>
<accession>A0A1L9RXS8</accession>
<dbReference type="PANTHER" id="PTHR43918">
    <property type="entry name" value="ACETYLCHOLINESTERASE"/>
    <property type="match status" value="1"/>
</dbReference>
<evidence type="ECO:0000256" key="2">
    <source>
        <dbReference type="ARBA" id="ARBA00022801"/>
    </source>
</evidence>
<dbReference type="PANTHER" id="PTHR43918:SF4">
    <property type="entry name" value="CARBOXYLIC ESTER HYDROLASE"/>
    <property type="match status" value="1"/>
</dbReference>
<gene>
    <name evidence="5" type="ORF">ASPWEDRAFT_66439</name>
</gene>
<keyword evidence="3" id="KW-0732">Signal</keyword>
<dbReference type="RefSeq" id="XP_040693314.1">
    <property type="nucleotide sequence ID" value="XM_040838851.1"/>
</dbReference>
<evidence type="ECO:0000313" key="5">
    <source>
        <dbReference type="EMBL" id="OJJ39638.1"/>
    </source>
</evidence>
<evidence type="ECO:0000259" key="4">
    <source>
        <dbReference type="Pfam" id="PF00135"/>
    </source>
</evidence>
<dbReference type="InterPro" id="IPR050654">
    <property type="entry name" value="AChE-related_enzymes"/>
</dbReference>
<protein>
    <recommendedName>
        <fullName evidence="4">Carboxylesterase type B domain-containing protein</fullName>
    </recommendedName>
</protein>
<reference evidence="6" key="1">
    <citation type="journal article" date="2017" name="Genome Biol.">
        <title>Comparative genomics reveals high biological diversity and specific adaptations in the industrially and medically important fungal genus Aspergillus.</title>
        <authorList>
            <person name="de Vries R.P."/>
            <person name="Riley R."/>
            <person name="Wiebenga A."/>
            <person name="Aguilar-Osorio G."/>
            <person name="Amillis S."/>
            <person name="Uchima C.A."/>
            <person name="Anderluh G."/>
            <person name="Asadollahi M."/>
            <person name="Askin M."/>
            <person name="Barry K."/>
            <person name="Battaglia E."/>
            <person name="Bayram O."/>
            <person name="Benocci T."/>
            <person name="Braus-Stromeyer S.A."/>
            <person name="Caldana C."/>
            <person name="Canovas D."/>
            <person name="Cerqueira G.C."/>
            <person name="Chen F."/>
            <person name="Chen W."/>
            <person name="Choi C."/>
            <person name="Clum A."/>
            <person name="Dos Santos R.A."/>
            <person name="Damasio A.R."/>
            <person name="Diallinas G."/>
            <person name="Emri T."/>
            <person name="Fekete E."/>
            <person name="Flipphi M."/>
            <person name="Freyberg S."/>
            <person name="Gallo A."/>
            <person name="Gournas C."/>
            <person name="Habgood R."/>
            <person name="Hainaut M."/>
            <person name="Harispe M.L."/>
            <person name="Henrissat B."/>
            <person name="Hilden K.S."/>
            <person name="Hope R."/>
            <person name="Hossain A."/>
            <person name="Karabika E."/>
            <person name="Karaffa L."/>
            <person name="Karanyi Z."/>
            <person name="Krasevec N."/>
            <person name="Kuo A."/>
            <person name="Kusch H."/>
            <person name="LaButti K."/>
            <person name="Lagendijk E.L."/>
            <person name="Lapidus A."/>
            <person name="Levasseur A."/>
            <person name="Lindquist E."/>
            <person name="Lipzen A."/>
            <person name="Logrieco A.F."/>
            <person name="MacCabe A."/>
            <person name="Maekelae M.R."/>
            <person name="Malavazi I."/>
            <person name="Melin P."/>
            <person name="Meyer V."/>
            <person name="Mielnichuk N."/>
            <person name="Miskei M."/>
            <person name="Molnar A.P."/>
            <person name="Mule G."/>
            <person name="Ngan C.Y."/>
            <person name="Orejas M."/>
            <person name="Orosz E."/>
            <person name="Ouedraogo J.P."/>
            <person name="Overkamp K.M."/>
            <person name="Park H.-S."/>
            <person name="Perrone G."/>
            <person name="Piumi F."/>
            <person name="Punt P.J."/>
            <person name="Ram A.F."/>
            <person name="Ramon A."/>
            <person name="Rauscher S."/>
            <person name="Record E."/>
            <person name="Riano-Pachon D.M."/>
            <person name="Robert V."/>
            <person name="Roehrig J."/>
            <person name="Ruller R."/>
            <person name="Salamov A."/>
            <person name="Salih N.S."/>
            <person name="Samson R.A."/>
            <person name="Sandor E."/>
            <person name="Sanguinetti M."/>
            <person name="Schuetze T."/>
            <person name="Sepcic K."/>
            <person name="Shelest E."/>
            <person name="Sherlock G."/>
            <person name="Sophianopoulou V."/>
            <person name="Squina F.M."/>
            <person name="Sun H."/>
            <person name="Susca A."/>
            <person name="Todd R.B."/>
            <person name="Tsang A."/>
            <person name="Unkles S.E."/>
            <person name="van de Wiele N."/>
            <person name="van Rossen-Uffink D."/>
            <person name="Oliveira J.V."/>
            <person name="Vesth T.C."/>
            <person name="Visser J."/>
            <person name="Yu J.-H."/>
            <person name="Zhou M."/>
            <person name="Andersen M.R."/>
            <person name="Archer D.B."/>
            <person name="Baker S.E."/>
            <person name="Benoit I."/>
            <person name="Brakhage A.A."/>
            <person name="Braus G.H."/>
            <person name="Fischer R."/>
            <person name="Frisvad J.C."/>
            <person name="Goldman G.H."/>
            <person name="Houbraken J."/>
            <person name="Oakley B."/>
            <person name="Pocsi I."/>
            <person name="Scazzocchio C."/>
            <person name="Seiboth B."/>
            <person name="vanKuyk P.A."/>
            <person name="Wortman J."/>
            <person name="Dyer P.S."/>
            <person name="Grigoriev I.V."/>
        </authorList>
    </citation>
    <scope>NUCLEOTIDE SEQUENCE [LARGE SCALE GENOMIC DNA]</scope>
    <source>
        <strain evidence="6">DTO 134E9</strain>
    </source>
</reference>